<evidence type="ECO:0000256" key="12">
    <source>
        <dbReference type="ARBA" id="ARBA00037847"/>
    </source>
</evidence>
<evidence type="ECO:0000256" key="11">
    <source>
        <dbReference type="ARBA" id="ARBA00023180"/>
    </source>
</evidence>
<dbReference type="Gene3D" id="3.80.10.10">
    <property type="entry name" value="Ribonuclease Inhibitor"/>
    <property type="match status" value="1"/>
</dbReference>
<comment type="caution">
    <text evidence="13">The sequence shown here is derived from an EMBL/GenBank/DDBJ whole genome shotgun (WGS) entry which is preliminary data.</text>
</comment>
<reference evidence="13" key="1">
    <citation type="submission" date="2020-01" db="EMBL/GenBank/DDBJ databases">
        <title>Genome sequence of Kobresia littledalei, the first chromosome-level genome in the family Cyperaceae.</title>
        <authorList>
            <person name="Qu G."/>
        </authorList>
    </citation>
    <scope>NUCLEOTIDE SEQUENCE</scope>
    <source>
        <strain evidence="13">C.B.Clarke</strain>
        <tissue evidence="13">Leaf</tissue>
    </source>
</reference>
<gene>
    <name evidence="13" type="ORF">FCM35_KLT18840</name>
</gene>
<dbReference type="InterPro" id="IPR032675">
    <property type="entry name" value="LRR_dom_sf"/>
</dbReference>
<dbReference type="AlphaFoldDB" id="A0A833VX40"/>
<evidence type="ECO:0000256" key="9">
    <source>
        <dbReference type="ARBA" id="ARBA00023136"/>
    </source>
</evidence>
<keyword evidence="10 13" id="KW-0675">Receptor</keyword>
<dbReference type="Pfam" id="PF13855">
    <property type="entry name" value="LRR_8"/>
    <property type="match status" value="1"/>
</dbReference>
<sequence>MAPSLNLNNNGLNGLIWPEFGNLKLLHVLDLSHNGLTGHIPDSIADMENLEVLDLSFNNLNGSIPASLSKLTFLSKFSVAHSHLEGIVPTDGQVMKETRVYVSQLPVTATPLTCNWDSYSRAQDISCMRKNL</sequence>
<name>A0A833VX40_9POAL</name>
<evidence type="ECO:0000256" key="1">
    <source>
        <dbReference type="ARBA" id="ARBA00004236"/>
    </source>
</evidence>
<dbReference type="InterPro" id="IPR001611">
    <property type="entry name" value="Leu-rich_rpt"/>
</dbReference>
<evidence type="ECO:0000256" key="6">
    <source>
        <dbReference type="ARBA" id="ARBA00022692"/>
    </source>
</evidence>
<keyword evidence="9" id="KW-0472">Membrane</keyword>
<evidence type="ECO:0000256" key="4">
    <source>
        <dbReference type="ARBA" id="ARBA00022475"/>
    </source>
</evidence>
<dbReference type="PANTHER" id="PTHR27004:SF203">
    <property type="entry name" value="LEUCINE-RICH REPEAT-CONTAINING N-TERMINAL PLANT-TYPE DOMAIN-CONTAINING PROTEIN"/>
    <property type="match status" value="1"/>
</dbReference>
<evidence type="ECO:0000256" key="5">
    <source>
        <dbReference type="ARBA" id="ARBA00022614"/>
    </source>
</evidence>
<protein>
    <submittedName>
        <fullName evidence="13">Phytosulfokine receptor 2</fullName>
    </submittedName>
</protein>
<dbReference type="PROSITE" id="PS51450">
    <property type="entry name" value="LRR"/>
    <property type="match status" value="1"/>
</dbReference>
<dbReference type="GO" id="GO:0005886">
    <property type="term" value="C:plasma membrane"/>
    <property type="evidence" value="ECO:0007669"/>
    <property type="project" value="UniProtKB-SubCell"/>
</dbReference>
<keyword evidence="4" id="KW-1003">Cell membrane</keyword>
<dbReference type="EMBL" id="SWLB01000007">
    <property type="protein sequence ID" value="KAF3336254.1"/>
    <property type="molecule type" value="Genomic_DNA"/>
</dbReference>
<keyword evidence="11" id="KW-0325">Glycoprotein</keyword>
<keyword evidence="8" id="KW-1133">Transmembrane helix</keyword>
<keyword evidence="6" id="KW-0812">Transmembrane</keyword>
<comment type="subcellular location">
    <subcellularLocation>
        <location evidence="1">Cell membrane</location>
    </subcellularLocation>
    <subcellularLocation>
        <location evidence="12">Endomembrane system</location>
        <topology evidence="12">Single-pass membrane protein</topology>
    </subcellularLocation>
    <subcellularLocation>
        <location evidence="2">Membrane</location>
        <topology evidence="2">Single-pass type I membrane protein</topology>
    </subcellularLocation>
</comment>
<evidence type="ECO:0000313" key="14">
    <source>
        <dbReference type="Proteomes" id="UP000623129"/>
    </source>
</evidence>
<dbReference type="PRINTS" id="PR00019">
    <property type="entry name" value="LEURICHRPT"/>
</dbReference>
<evidence type="ECO:0000256" key="3">
    <source>
        <dbReference type="ARBA" id="ARBA00009592"/>
    </source>
</evidence>
<evidence type="ECO:0000256" key="2">
    <source>
        <dbReference type="ARBA" id="ARBA00004479"/>
    </source>
</evidence>
<organism evidence="13 14">
    <name type="scientific">Carex littledalei</name>
    <dbReference type="NCBI Taxonomy" id="544730"/>
    <lineage>
        <taxon>Eukaryota</taxon>
        <taxon>Viridiplantae</taxon>
        <taxon>Streptophyta</taxon>
        <taxon>Embryophyta</taxon>
        <taxon>Tracheophyta</taxon>
        <taxon>Spermatophyta</taxon>
        <taxon>Magnoliopsida</taxon>
        <taxon>Liliopsida</taxon>
        <taxon>Poales</taxon>
        <taxon>Cyperaceae</taxon>
        <taxon>Cyperoideae</taxon>
        <taxon>Cariceae</taxon>
        <taxon>Carex</taxon>
        <taxon>Carex subgen. Euthyceras</taxon>
    </lineage>
</organism>
<accession>A0A833VX40</accession>
<proteinExistence type="inferred from homology"/>
<evidence type="ECO:0000256" key="8">
    <source>
        <dbReference type="ARBA" id="ARBA00022989"/>
    </source>
</evidence>
<evidence type="ECO:0000256" key="7">
    <source>
        <dbReference type="ARBA" id="ARBA00022737"/>
    </source>
</evidence>
<comment type="similarity">
    <text evidence="3">Belongs to the RLP family.</text>
</comment>
<keyword evidence="5" id="KW-0433">Leucine-rich repeat</keyword>
<dbReference type="OrthoDB" id="685357at2759"/>
<evidence type="ECO:0000256" key="10">
    <source>
        <dbReference type="ARBA" id="ARBA00023170"/>
    </source>
</evidence>
<dbReference type="SUPFAM" id="SSF52058">
    <property type="entry name" value="L domain-like"/>
    <property type="match status" value="1"/>
</dbReference>
<dbReference type="PANTHER" id="PTHR27004">
    <property type="entry name" value="RECEPTOR-LIKE PROTEIN 12 ISOFORM X1"/>
    <property type="match status" value="1"/>
</dbReference>
<keyword evidence="7" id="KW-0677">Repeat</keyword>
<evidence type="ECO:0000313" key="13">
    <source>
        <dbReference type="EMBL" id="KAF3336254.1"/>
    </source>
</evidence>
<keyword evidence="14" id="KW-1185">Reference proteome</keyword>
<dbReference type="Proteomes" id="UP000623129">
    <property type="component" value="Unassembled WGS sequence"/>
</dbReference>
<dbReference type="FunFam" id="3.80.10.10:FF:000383">
    <property type="entry name" value="Leucine-rich repeat receptor protein kinase EMS1"/>
    <property type="match status" value="1"/>
</dbReference>